<sequence length="181" mass="20447">METLARSCVVVATVIFIGAFLQQLPGVAGGGCGCSPLWTAYNGYCYRFFNDRNISWIDAELRCRSFSIPCGDSTSSQTIAHLVSVHSQEEMDFLTAMYESLRPKRGPSRAWIGLHDRASENCSEWIDGTTVNFTDWGTGQPNDRNGFHDCTFFARWGDYKWNDMGCDPDNVESYICKHPKW</sequence>
<evidence type="ECO:0000313" key="3">
    <source>
        <dbReference type="EnsemblMetazoa" id="XP_787997"/>
    </source>
</evidence>
<feature type="chain" id="PRO_5029839048" description="C-type lectin domain-containing protein" evidence="1">
    <location>
        <begin position="30"/>
        <end position="181"/>
    </location>
</feature>
<dbReference type="InterPro" id="IPR016186">
    <property type="entry name" value="C-type_lectin-like/link_sf"/>
</dbReference>
<dbReference type="InParanoid" id="A0A7M7RCA2"/>
<proteinExistence type="predicted"/>
<evidence type="ECO:0000256" key="1">
    <source>
        <dbReference type="SAM" id="SignalP"/>
    </source>
</evidence>
<organism evidence="3 4">
    <name type="scientific">Strongylocentrotus purpuratus</name>
    <name type="common">Purple sea urchin</name>
    <dbReference type="NCBI Taxonomy" id="7668"/>
    <lineage>
        <taxon>Eukaryota</taxon>
        <taxon>Metazoa</taxon>
        <taxon>Echinodermata</taxon>
        <taxon>Eleutherozoa</taxon>
        <taxon>Echinozoa</taxon>
        <taxon>Echinoidea</taxon>
        <taxon>Euechinoidea</taxon>
        <taxon>Echinacea</taxon>
        <taxon>Camarodonta</taxon>
        <taxon>Echinidea</taxon>
        <taxon>Strongylocentrotidae</taxon>
        <taxon>Strongylocentrotus</taxon>
    </lineage>
</organism>
<keyword evidence="1" id="KW-0732">Signal</keyword>
<dbReference type="Proteomes" id="UP000007110">
    <property type="component" value="Unassembled WGS sequence"/>
</dbReference>
<reference evidence="3" key="2">
    <citation type="submission" date="2021-01" db="UniProtKB">
        <authorList>
            <consortium name="EnsemblMetazoa"/>
        </authorList>
    </citation>
    <scope>IDENTIFICATION</scope>
</reference>
<reference evidence="4" key="1">
    <citation type="submission" date="2015-02" db="EMBL/GenBank/DDBJ databases">
        <title>Genome sequencing for Strongylocentrotus purpuratus.</title>
        <authorList>
            <person name="Murali S."/>
            <person name="Liu Y."/>
            <person name="Vee V."/>
            <person name="English A."/>
            <person name="Wang M."/>
            <person name="Skinner E."/>
            <person name="Han Y."/>
            <person name="Muzny D.M."/>
            <person name="Worley K.C."/>
            <person name="Gibbs R.A."/>
        </authorList>
    </citation>
    <scope>NUCLEOTIDE SEQUENCE</scope>
</reference>
<keyword evidence="4" id="KW-1185">Reference proteome</keyword>
<feature type="signal peptide" evidence="1">
    <location>
        <begin position="1"/>
        <end position="29"/>
    </location>
</feature>
<dbReference type="RefSeq" id="XP_787997.1">
    <property type="nucleotide sequence ID" value="XM_782904.4"/>
</dbReference>
<evidence type="ECO:0000259" key="2">
    <source>
        <dbReference type="PROSITE" id="PS50041"/>
    </source>
</evidence>
<dbReference type="OMA" id="NVESYIC"/>
<dbReference type="InterPro" id="IPR050111">
    <property type="entry name" value="C-type_lectin/snaclec_domain"/>
</dbReference>
<evidence type="ECO:0000313" key="4">
    <source>
        <dbReference type="Proteomes" id="UP000007110"/>
    </source>
</evidence>
<dbReference type="GeneID" id="582976"/>
<dbReference type="InterPro" id="IPR033988">
    <property type="entry name" value="CEL1-like_CTLD"/>
</dbReference>
<name>A0A7M7RCA2_STRPU</name>
<dbReference type="SUPFAM" id="SSF56436">
    <property type="entry name" value="C-type lectin-like"/>
    <property type="match status" value="1"/>
</dbReference>
<dbReference type="SMART" id="SM00034">
    <property type="entry name" value="CLECT"/>
    <property type="match status" value="1"/>
</dbReference>
<dbReference type="InterPro" id="IPR001304">
    <property type="entry name" value="C-type_lectin-like"/>
</dbReference>
<dbReference type="KEGG" id="spu:582976"/>
<dbReference type="PROSITE" id="PS50041">
    <property type="entry name" value="C_TYPE_LECTIN_2"/>
    <property type="match status" value="1"/>
</dbReference>
<dbReference type="InterPro" id="IPR016187">
    <property type="entry name" value="CTDL_fold"/>
</dbReference>
<dbReference type="PROSITE" id="PS51257">
    <property type="entry name" value="PROKAR_LIPOPROTEIN"/>
    <property type="match status" value="1"/>
</dbReference>
<dbReference type="EnsemblMetazoa" id="XM_782904">
    <property type="protein sequence ID" value="XP_787997"/>
    <property type="gene ID" value="LOC582976"/>
</dbReference>
<dbReference type="PANTHER" id="PTHR22803">
    <property type="entry name" value="MANNOSE, PHOSPHOLIPASE, LECTIN RECEPTOR RELATED"/>
    <property type="match status" value="1"/>
</dbReference>
<dbReference type="Pfam" id="PF00059">
    <property type="entry name" value="Lectin_C"/>
    <property type="match status" value="1"/>
</dbReference>
<dbReference type="CDD" id="cd03589">
    <property type="entry name" value="CLECT_CEL-1_like"/>
    <property type="match status" value="1"/>
</dbReference>
<accession>A0A7M7RCA2</accession>
<dbReference type="AlphaFoldDB" id="A0A7M7RCA2"/>
<dbReference type="Gene3D" id="3.10.100.10">
    <property type="entry name" value="Mannose-Binding Protein A, subunit A"/>
    <property type="match status" value="1"/>
</dbReference>
<dbReference type="OrthoDB" id="418245at2759"/>
<feature type="domain" description="C-type lectin" evidence="2">
    <location>
        <begin position="41"/>
        <end position="167"/>
    </location>
</feature>
<protein>
    <recommendedName>
        <fullName evidence="2">C-type lectin domain-containing protein</fullName>
    </recommendedName>
</protein>
<dbReference type="GO" id="GO:0038023">
    <property type="term" value="F:signaling receptor activity"/>
    <property type="evidence" value="ECO:0000318"/>
    <property type="project" value="GO_Central"/>
</dbReference>